<proteinExistence type="predicted"/>
<evidence type="ECO:0000313" key="1">
    <source>
        <dbReference type="EMBL" id="MBB3917723.1"/>
    </source>
</evidence>
<evidence type="ECO:0000313" key="2">
    <source>
        <dbReference type="Proteomes" id="UP000545490"/>
    </source>
</evidence>
<gene>
    <name evidence="1" type="ORF">GGQ65_005042</name>
</gene>
<organism evidence="1 2">
    <name type="scientific">Rhizobium fabae</name>
    <dbReference type="NCBI Taxonomy" id="573179"/>
    <lineage>
        <taxon>Bacteria</taxon>
        <taxon>Pseudomonadati</taxon>
        <taxon>Pseudomonadota</taxon>
        <taxon>Alphaproteobacteria</taxon>
        <taxon>Hyphomicrobiales</taxon>
        <taxon>Rhizobiaceae</taxon>
        <taxon>Rhizobium/Agrobacterium group</taxon>
        <taxon>Rhizobium</taxon>
    </lineage>
</organism>
<reference evidence="1 2" key="1">
    <citation type="submission" date="2020-08" db="EMBL/GenBank/DDBJ databases">
        <title>Genomic Encyclopedia of Type Strains, Phase IV (KMG-IV): sequencing the most valuable type-strain genomes for metagenomic binning, comparative biology and taxonomic classification.</title>
        <authorList>
            <person name="Goeker M."/>
        </authorList>
    </citation>
    <scope>NUCLEOTIDE SEQUENCE [LARGE SCALE GENOMIC DNA]</scope>
    <source>
        <strain evidence="1 2">DSM 19331</strain>
    </source>
</reference>
<accession>A0A7W6B8L8</accession>
<dbReference type="EMBL" id="JACIDG010000014">
    <property type="protein sequence ID" value="MBB3917723.1"/>
    <property type="molecule type" value="Genomic_DNA"/>
</dbReference>
<protein>
    <submittedName>
        <fullName evidence="1">Uncharacterized protein</fullName>
    </submittedName>
</protein>
<comment type="caution">
    <text evidence="1">The sequence shown here is derived from an EMBL/GenBank/DDBJ whole genome shotgun (WGS) entry which is preliminary data.</text>
</comment>
<name>A0A7W6B8L8_9HYPH</name>
<dbReference type="AlphaFoldDB" id="A0A7W6B8L8"/>
<dbReference type="RefSeq" id="WP_162693093.1">
    <property type="nucleotide sequence ID" value="NZ_JACIDG010000014.1"/>
</dbReference>
<dbReference type="Proteomes" id="UP000545490">
    <property type="component" value="Unassembled WGS sequence"/>
</dbReference>
<sequence length="111" mass="11849">MVGDVEAIAETCRVLVVETLSQSSSGALEPAVMRQLEDRIRVLLPLEIPPRADDEGSERGAIETLMNALPTATDTNLFDRVVDASAKGEEAVVAALSEVIGQSMIIERGDK</sequence>